<keyword evidence="5" id="KW-1185">Reference proteome</keyword>
<dbReference type="Pfam" id="PF16344">
    <property type="entry name" value="FecR_C"/>
    <property type="match status" value="1"/>
</dbReference>
<dbReference type="InterPro" id="IPR032508">
    <property type="entry name" value="FecR_C"/>
</dbReference>
<feature type="transmembrane region" description="Helical" evidence="1">
    <location>
        <begin position="83"/>
        <end position="103"/>
    </location>
</feature>
<evidence type="ECO:0000313" key="4">
    <source>
        <dbReference type="EMBL" id="MBC9933023.1"/>
    </source>
</evidence>
<dbReference type="InterPro" id="IPR012373">
    <property type="entry name" value="Ferrdict_sens_TM"/>
</dbReference>
<proteinExistence type="predicted"/>
<dbReference type="PANTHER" id="PTHR30273">
    <property type="entry name" value="PERIPLASMIC SIGNAL SENSOR AND SIGMA FACTOR ACTIVATOR FECR-RELATED"/>
    <property type="match status" value="1"/>
</dbReference>
<evidence type="ECO:0000259" key="2">
    <source>
        <dbReference type="Pfam" id="PF04773"/>
    </source>
</evidence>
<dbReference type="EMBL" id="JACVFC010000003">
    <property type="protein sequence ID" value="MBC9933023.1"/>
    <property type="molecule type" value="Genomic_DNA"/>
</dbReference>
<evidence type="ECO:0000259" key="3">
    <source>
        <dbReference type="Pfam" id="PF16344"/>
    </source>
</evidence>
<dbReference type="InterPro" id="IPR006860">
    <property type="entry name" value="FecR"/>
</dbReference>
<feature type="domain" description="FecR protein" evidence="2">
    <location>
        <begin position="174"/>
        <end position="267"/>
    </location>
</feature>
<keyword evidence="1" id="KW-1133">Transmembrane helix</keyword>
<reference evidence="4 5" key="1">
    <citation type="submission" date="2020-09" db="EMBL/GenBank/DDBJ databases">
        <title>Genome sequences of type strains of Chitinophaga qingshengii and Chitinophaga varians.</title>
        <authorList>
            <person name="Kittiwongwattana C."/>
        </authorList>
    </citation>
    <scope>NUCLEOTIDE SEQUENCE [LARGE SCALE GENOMIC DNA]</scope>
    <source>
        <strain evidence="4 5">JCM 30026</strain>
    </source>
</reference>
<accession>A0ABR7TRB7</accession>
<organism evidence="4 5">
    <name type="scientific">Chitinophaga qingshengii</name>
    <dbReference type="NCBI Taxonomy" id="1569794"/>
    <lineage>
        <taxon>Bacteria</taxon>
        <taxon>Pseudomonadati</taxon>
        <taxon>Bacteroidota</taxon>
        <taxon>Chitinophagia</taxon>
        <taxon>Chitinophagales</taxon>
        <taxon>Chitinophagaceae</taxon>
        <taxon>Chitinophaga</taxon>
    </lineage>
</organism>
<feature type="domain" description="Protein FecR C-terminal" evidence="3">
    <location>
        <begin position="315"/>
        <end position="374"/>
    </location>
</feature>
<dbReference type="Pfam" id="PF04773">
    <property type="entry name" value="FecR"/>
    <property type="match status" value="1"/>
</dbReference>
<gene>
    <name evidence="4" type="ORF">ICL07_21725</name>
</gene>
<dbReference type="Gene3D" id="2.60.120.1440">
    <property type="match status" value="1"/>
</dbReference>
<evidence type="ECO:0000256" key="1">
    <source>
        <dbReference type="SAM" id="Phobius"/>
    </source>
</evidence>
<sequence length="378" mass="41825">MRLSDWYRKHLLSILKRYEKGQATPSEQRFIDSYLDSLDQTNNVAELPEEAEAALHQRMKTQLLQRMREEEPVRRRVVNMQPVWRWSAAAAVLLLLLGSGIYWSNRKSSRPAVLAQQDKAPGANGAVLQLSDGSTLVLDSAANGTVATQGKVKVVKVNGAIQYEGHPDEIIYNTVTTGKGRQWKMILPDGTEAWLNAASSIRYPLSFDGKERVVDITGEVAFKVVHNAAQPFKVRVEGHVVEDLGTIFNINAYEDEPVVKTTLVEGLAKMNGVLLHPGQQAQVVKGQAEVRLSQQENAAGIMAWTNGQLLLESGDVAELLRKIARWYDVTIKIEGPLPTVNFTGVIDKNVYLSSVMKALAVYGIDARLEQQTLIVSAK</sequence>
<dbReference type="Gene3D" id="3.55.50.30">
    <property type="match status" value="1"/>
</dbReference>
<keyword evidence="1" id="KW-0812">Transmembrane</keyword>
<dbReference type="Proteomes" id="UP000659124">
    <property type="component" value="Unassembled WGS sequence"/>
</dbReference>
<protein>
    <submittedName>
        <fullName evidence="4">FecR domain-containing protein</fullName>
    </submittedName>
</protein>
<keyword evidence="1" id="KW-0472">Membrane</keyword>
<dbReference type="RefSeq" id="WP_188090150.1">
    <property type="nucleotide sequence ID" value="NZ_JACVFC010000003.1"/>
</dbReference>
<comment type="caution">
    <text evidence="4">The sequence shown here is derived from an EMBL/GenBank/DDBJ whole genome shotgun (WGS) entry which is preliminary data.</text>
</comment>
<dbReference type="PANTHER" id="PTHR30273:SF2">
    <property type="entry name" value="PROTEIN FECR"/>
    <property type="match status" value="1"/>
</dbReference>
<evidence type="ECO:0000313" key="5">
    <source>
        <dbReference type="Proteomes" id="UP000659124"/>
    </source>
</evidence>
<name>A0ABR7TRB7_9BACT</name>
<dbReference type="PIRSF" id="PIRSF018266">
    <property type="entry name" value="FecR"/>
    <property type="match status" value="1"/>
</dbReference>